<dbReference type="InterPro" id="IPR019315">
    <property type="entry name" value="MMTA2_N"/>
</dbReference>
<evidence type="ECO:0000313" key="3">
    <source>
        <dbReference type="EMBL" id="OAQ95977.1"/>
    </source>
</evidence>
<evidence type="ECO:0000259" key="2">
    <source>
        <dbReference type="Pfam" id="PF10159"/>
    </source>
</evidence>
<gene>
    <name evidence="3" type="ORF">LLEC1_02856</name>
</gene>
<dbReference type="InterPro" id="IPR039207">
    <property type="entry name" value="MMTAG2-like"/>
</dbReference>
<protein>
    <recommendedName>
        <fullName evidence="2">Multiple myeloma tumor-associated protein 2-like N-terminal domain-containing protein</fullName>
    </recommendedName>
</protein>
<dbReference type="Pfam" id="PF10159">
    <property type="entry name" value="MMtag"/>
    <property type="match status" value="1"/>
</dbReference>
<dbReference type="OrthoDB" id="5390672at2759"/>
<dbReference type="PANTHER" id="PTHR14580">
    <property type="entry name" value="MULTIPLE MYELOMA TUMOR-ASSOCIATED PROTEIN 2 FAMILY MEMBER"/>
    <property type="match status" value="1"/>
</dbReference>
<keyword evidence="4" id="KW-1185">Reference proteome</keyword>
<proteinExistence type="predicted"/>
<dbReference type="Proteomes" id="UP000243081">
    <property type="component" value="Unassembled WGS sequence"/>
</dbReference>
<accession>A0A179HZV7</accession>
<dbReference type="AlphaFoldDB" id="A0A179HZV7"/>
<feature type="compositionally biased region" description="Gly residues" evidence="1">
    <location>
        <begin position="201"/>
        <end position="210"/>
    </location>
</feature>
<feature type="compositionally biased region" description="Basic and acidic residues" evidence="1">
    <location>
        <begin position="70"/>
        <end position="84"/>
    </location>
</feature>
<dbReference type="PANTHER" id="PTHR14580:SF0">
    <property type="entry name" value="MULTIPLE MYELOMA TUMOR-ASSOCIATED PROTEIN 2"/>
    <property type="match status" value="1"/>
</dbReference>
<feature type="domain" description="Multiple myeloma tumor-associated protein 2-like N-terminal" evidence="2">
    <location>
        <begin position="11"/>
        <end position="95"/>
    </location>
</feature>
<feature type="region of interest" description="Disordered" evidence="1">
    <location>
        <begin position="57"/>
        <end position="211"/>
    </location>
</feature>
<name>A0A179HZV7_CORDF</name>
<evidence type="ECO:0000256" key="1">
    <source>
        <dbReference type="SAM" id="MobiDB-lite"/>
    </source>
</evidence>
<sequence length="268" mass="28298">MDLLSTIRKTGSRGGVNFSWDEVASSSRRENYLGHSLKAPVGRWQQGKDLNWYAKAGTTPANADETEEEREARERKEELRKVKEAEEDAIARALGLPVKQRDTTGANSIEVGTKRQIGPASGPPDDAAETAKAGAGQAADDERRGREKSRRHRETEMAVADTEAEAEAATERRERDGAAGAAVATGSTGIADNGAMRERAGMGGKRGGTGDTEVAVAAGTVEDADIGMTDPDTAAAPDLRIADVKGEIEAHAADLASDCIRPLLDCIS</sequence>
<evidence type="ECO:0000313" key="4">
    <source>
        <dbReference type="Proteomes" id="UP000243081"/>
    </source>
</evidence>
<dbReference type="EMBL" id="LUKN01004462">
    <property type="protein sequence ID" value="OAQ95977.1"/>
    <property type="molecule type" value="Genomic_DNA"/>
</dbReference>
<reference evidence="3 4" key="1">
    <citation type="submission" date="2016-03" db="EMBL/GenBank/DDBJ databases">
        <title>Fine-scale spatial genetic structure of a fungal parasite of coffee scale insects.</title>
        <authorList>
            <person name="Jackson D."/>
            <person name="Zemenick K.A."/>
            <person name="Malloure B."/>
            <person name="Quandt C.A."/>
            <person name="James T.Y."/>
        </authorList>
    </citation>
    <scope>NUCLEOTIDE SEQUENCE [LARGE SCALE GENOMIC DNA]</scope>
    <source>
        <strain evidence="3 4">UM487</strain>
    </source>
</reference>
<organism evidence="3 4">
    <name type="scientific">Cordyceps confragosa</name>
    <name type="common">Lecanicillium lecanii</name>
    <dbReference type="NCBI Taxonomy" id="2714763"/>
    <lineage>
        <taxon>Eukaryota</taxon>
        <taxon>Fungi</taxon>
        <taxon>Dikarya</taxon>
        <taxon>Ascomycota</taxon>
        <taxon>Pezizomycotina</taxon>
        <taxon>Sordariomycetes</taxon>
        <taxon>Hypocreomycetidae</taxon>
        <taxon>Hypocreales</taxon>
        <taxon>Cordycipitaceae</taxon>
        <taxon>Akanthomyces</taxon>
    </lineage>
</organism>
<comment type="caution">
    <text evidence="3">The sequence shown here is derived from an EMBL/GenBank/DDBJ whole genome shotgun (WGS) entry which is preliminary data.</text>
</comment>